<evidence type="ECO:0000256" key="1">
    <source>
        <dbReference type="ARBA" id="ARBA00004651"/>
    </source>
</evidence>
<comment type="caution">
    <text evidence="7">The sequence shown here is derived from an EMBL/GenBank/DDBJ whole genome shotgun (WGS) entry which is preliminary data.</text>
</comment>
<feature type="transmembrane region" description="Helical" evidence="6">
    <location>
        <begin position="178"/>
        <end position="200"/>
    </location>
</feature>
<keyword evidence="3 6" id="KW-0812">Transmembrane</keyword>
<accession>A0ABV2SKU6</accession>
<evidence type="ECO:0000313" key="7">
    <source>
        <dbReference type="EMBL" id="MET4758380.1"/>
    </source>
</evidence>
<feature type="transmembrane region" description="Helical" evidence="6">
    <location>
        <begin position="75"/>
        <end position="95"/>
    </location>
</feature>
<dbReference type="Pfam" id="PF01810">
    <property type="entry name" value="LysE"/>
    <property type="match status" value="1"/>
</dbReference>
<evidence type="ECO:0000256" key="3">
    <source>
        <dbReference type="ARBA" id="ARBA00022692"/>
    </source>
</evidence>
<gene>
    <name evidence="7" type="ORF">V5J35_003572</name>
</gene>
<comment type="subcellular location">
    <subcellularLocation>
        <location evidence="1">Cell membrane</location>
        <topology evidence="1">Multi-pass membrane protein</topology>
    </subcellularLocation>
</comment>
<feature type="transmembrane region" description="Helical" evidence="6">
    <location>
        <begin position="141"/>
        <end position="166"/>
    </location>
</feature>
<evidence type="ECO:0000256" key="4">
    <source>
        <dbReference type="ARBA" id="ARBA00022989"/>
    </source>
</evidence>
<reference evidence="7 8" key="1">
    <citation type="submission" date="2024-06" db="EMBL/GenBank/DDBJ databases">
        <title>Genomic Encyclopedia of Type Strains, Phase V (KMG-V): Genome sequencing to study the core and pangenomes of soil and plant-associated prokaryotes.</title>
        <authorList>
            <person name="Whitman W."/>
        </authorList>
    </citation>
    <scope>NUCLEOTIDE SEQUENCE [LARGE SCALE GENOMIC DNA]</scope>
    <source>
        <strain evidence="7 8">NE40</strain>
    </source>
</reference>
<keyword evidence="5 6" id="KW-0472">Membrane</keyword>
<dbReference type="RefSeq" id="WP_354008467.1">
    <property type="nucleotide sequence ID" value="NZ_JBEWTA010000001.1"/>
</dbReference>
<keyword evidence="2" id="KW-1003">Cell membrane</keyword>
<proteinExistence type="predicted"/>
<organism evidence="7 8">
    <name type="scientific">Endozoicomonas lisbonensis</name>
    <dbReference type="NCBI Taxonomy" id="3120522"/>
    <lineage>
        <taxon>Bacteria</taxon>
        <taxon>Pseudomonadati</taxon>
        <taxon>Pseudomonadota</taxon>
        <taxon>Gammaproteobacteria</taxon>
        <taxon>Oceanospirillales</taxon>
        <taxon>Endozoicomonadaceae</taxon>
        <taxon>Endozoicomonas</taxon>
    </lineage>
</organism>
<evidence type="ECO:0000256" key="6">
    <source>
        <dbReference type="SAM" id="Phobius"/>
    </source>
</evidence>
<dbReference type="EMBL" id="JBEWTB010000002">
    <property type="protein sequence ID" value="MET4758380.1"/>
    <property type="molecule type" value="Genomic_DNA"/>
</dbReference>
<dbReference type="InterPro" id="IPR001123">
    <property type="entry name" value="LeuE-type"/>
</dbReference>
<evidence type="ECO:0000313" key="8">
    <source>
        <dbReference type="Proteomes" id="UP001549366"/>
    </source>
</evidence>
<evidence type="ECO:0000256" key="5">
    <source>
        <dbReference type="ARBA" id="ARBA00023136"/>
    </source>
</evidence>
<dbReference type="PANTHER" id="PTHR30086">
    <property type="entry name" value="ARGININE EXPORTER PROTEIN ARGO"/>
    <property type="match status" value="1"/>
</dbReference>
<protein>
    <submittedName>
        <fullName evidence="7">Threonine/homoserine/homoserine lactone efflux protein</fullName>
    </submittedName>
</protein>
<feature type="transmembrane region" description="Helical" evidence="6">
    <location>
        <begin position="40"/>
        <end position="63"/>
    </location>
</feature>
<dbReference type="PANTHER" id="PTHR30086:SF20">
    <property type="entry name" value="ARGININE EXPORTER PROTEIN ARGO-RELATED"/>
    <property type="match status" value="1"/>
</dbReference>
<dbReference type="Proteomes" id="UP001549366">
    <property type="component" value="Unassembled WGS sequence"/>
</dbReference>
<keyword evidence="8" id="KW-1185">Reference proteome</keyword>
<evidence type="ECO:0000256" key="2">
    <source>
        <dbReference type="ARBA" id="ARBA00022475"/>
    </source>
</evidence>
<keyword evidence="4 6" id="KW-1133">Transmembrane helix</keyword>
<sequence length="204" mass="22846">MENYLAVLLFSFTTAVTPGPNVIMITSSGLNYGIRKSLPHYLGVCIGLPVMVAAVGLGFDVVFHEFPLLHEIIKVTGILYFFYLAYHVATASGTATRDNKTTPFTFIQAAVFQWINPKAWIMATEAIAAYTTDDSDILMQVYYITLAFFIMMFPCTALWLFFGANLKKILKNEMQQRLFNVSMALLLIASITPVIIELALKYFP</sequence>
<name>A0ABV2SKU6_9GAMM</name>